<dbReference type="InterPro" id="IPR026032">
    <property type="entry name" value="HcaT-like"/>
</dbReference>
<feature type="transmembrane region" description="Helical" evidence="8">
    <location>
        <begin position="135"/>
        <end position="153"/>
    </location>
</feature>
<evidence type="ECO:0000259" key="9">
    <source>
        <dbReference type="Pfam" id="PF12832"/>
    </source>
</evidence>
<protein>
    <submittedName>
        <fullName evidence="10">MFS transporter</fullName>
    </submittedName>
</protein>
<feature type="transmembrane region" description="Helical" evidence="8">
    <location>
        <begin position="71"/>
        <end position="88"/>
    </location>
</feature>
<keyword evidence="3" id="KW-1003">Cell membrane</keyword>
<comment type="caution">
    <text evidence="10">The sequence shown here is derived from an EMBL/GenBank/DDBJ whole genome shotgun (WGS) entry which is preliminary data.</text>
</comment>
<evidence type="ECO:0000256" key="8">
    <source>
        <dbReference type="SAM" id="Phobius"/>
    </source>
</evidence>
<keyword evidence="5 8" id="KW-0812">Transmembrane</keyword>
<feature type="transmembrane region" description="Helical" evidence="8">
    <location>
        <begin position="159"/>
        <end position="178"/>
    </location>
</feature>
<evidence type="ECO:0000256" key="4">
    <source>
        <dbReference type="ARBA" id="ARBA00022519"/>
    </source>
</evidence>
<proteinExistence type="predicted"/>
<evidence type="ECO:0000256" key="5">
    <source>
        <dbReference type="ARBA" id="ARBA00022692"/>
    </source>
</evidence>
<dbReference type="Pfam" id="PF12832">
    <property type="entry name" value="MFS_1_like"/>
    <property type="match status" value="1"/>
</dbReference>
<dbReference type="Gene3D" id="1.20.1250.20">
    <property type="entry name" value="MFS general substrate transporter like domains"/>
    <property type="match status" value="2"/>
</dbReference>
<dbReference type="PANTHER" id="PTHR23522:SF10">
    <property type="entry name" value="3-PHENYLPROPIONIC ACID TRANSPORTER-RELATED"/>
    <property type="match status" value="1"/>
</dbReference>
<dbReference type="InterPro" id="IPR036259">
    <property type="entry name" value="MFS_trans_sf"/>
</dbReference>
<dbReference type="GO" id="GO:0005886">
    <property type="term" value="C:plasma membrane"/>
    <property type="evidence" value="ECO:0007669"/>
    <property type="project" value="UniProtKB-SubCell"/>
</dbReference>
<accession>A0A512DUT4</accession>
<feature type="transmembrane region" description="Helical" evidence="8">
    <location>
        <begin position="12"/>
        <end position="31"/>
    </location>
</feature>
<dbReference type="PANTHER" id="PTHR23522">
    <property type="entry name" value="BLL5896 PROTEIN"/>
    <property type="match status" value="1"/>
</dbReference>
<evidence type="ECO:0000256" key="6">
    <source>
        <dbReference type="ARBA" id="ARBA00022989"/>
    </source>
</evidence>
<dbReference type="GO" id="GO:0030395">
    <property type="term" value="F:lactose binding"/>
    <property type="evidence" value="ECO:0007669"/>
    <property type="project" value="TreeGrafter"/>
</dbReference>
<sequence length="393" mass="41170">MPVMPLPLRLSLFYTAYFLVIGIQLPFWPLWLESRGLTAAEIGLILSVSLWVRIVTIPVAGVVVDRTGNRRGALIVLSACSLAASLMYPPIDGFWPILLVTVLVSACFSPVMNLGDNLTLLIARANRLDYGRMRLWGSVSFIAAAGLGGVTAADQGPEAVLYLLIGGIALTAAAACLLPKPPPRATSPSPAGIAGRGRVTILMTDPAFLLFLGATAAIQSSHAVYYVFGTLHWRELGHSEAVIGWLWAEGVIAEVLLFAFGTALGARLSPARLLMVAGIGALVRWTGTAMAETVPALAVLQVLHALTFGAAHLAAMQYIARAIPIERSATAQALYGALATGMCTALAMMVAGAAYERLHAGAYFAMAAMALAGTGLALLLAGRERTEPLPADA</sequence>
<dbReference type="NCBIfam" id="NF037955">
    <property type="entry name" value="mfs"/>
    <property type="match status" value="1"/>
</dbReference>
<feature type="transmembrane region" description="Helical" evidence="8">
    <location>
        <begin position="43"/>
        <end position="64"/>
    </location>
</feature>
<comment type="subcellular location">
    <subcellularLocation>
        <location evidence="1">Cell inner membrane</location>
        <topology evidence="1">Multi-pass membrane protein</topology>
    </subcellularLocation>
</comment>
<feature type="transmembrane region" description="Helical" evidence="8">
    <location>
        <begin position="245"/>
        <end position="266"/>
    </location>
</feature>
<feature type="transmembrane region" description="Helical" evidence="8">
    <location>
        <begin position="332"/>
        <end position="355"/>
    </location>
</feature>
<keyword evidence="7 8" id="KW-0472">Membrane</keyword>
<evidence type="ECO:0000313" key="11">
    <source>
        <dbReference type="Proteomes" id="UP000321523"/>
    </source>
</evidence>
<dbReference type="AlphaFoldDB" id="A0A512DUT4"/>
<dbReference type="SUPFAM" id="SSF103473">
    <property type="entry name" value="MFS general substrate transporter"/>
    <property type="match status" value="1"/>
</dbReference>
<evidence type="ECO:0000256" key="2">
    <source>
        <dbReference type="ARBA" id="ARBA00022448"/>
    </source>
</evidence>
<evidence type="ECO:0000256" key="7">
    <source>
        <dbReference type="ARBA" id="ARBA00023136"/>
    </source>
</evidence>
<evidence type="ECO:0000256" key="3">
    <source>
        <dbReference type="ARBA" id="ARBA00022475"/>
    </source>
</evidence>
<feature type="transmembrane region" description="Helical" evidence="8">
    <location>
        <begin position="94"/>
        <end position="114"/>
    </location>
</feature>
<reference evidence="10 11" key="1">
    <citation type="submission" date="2019-07" db="EMBL/GenBank/DDBJ databases">
        <title>Whole genome shotgun sequence of Skermanella aerolata NBRC 106429.</title>
        <authorList>
            <person name="Hosoyama A."/>
            <person name="Uohara A."/>
            <person name="Ohji S."/>
            <person name="Ichikawa N."/>
        </authorList>
    </citation>
    <scope>NUCLEOTIDE SEQUENCE [LARGE SCALE GENOMIC DNA]</scope>
    <source>
        <strain evidence="10 11">NBRC 106429</strain>
    </source>
</reference>
<dbReference type="EMBL" id="BJYZ01000020">
    <property type="protein sequence ID" value="GEO40224.1"/>
    <property type="molecule type" value="Genomic_DNA"/>
</dbReference>
<dbReference type="NCBIfam" id="NF008346">
    <property type="entry name" value="PRK11128.1"/>
    <property type="match status" value="1"/>
</dbReference>
<keyword evidence="4" id="KW-0997">Cell inner membrane</keyword>
<dbReference type="Proteomes" id="UP000321523">
    <property type="component" value="Unassembled WGS sequence"/>
</dbReference>
<organism evidence="10 11">
    <name type="scientific">Skermanella aerolata</name>
    <dbReference type="NCBI Taxonomy" id="393310"/>
    <lineage>
        <taxon>Bacteria</taxon>
        <taxon>Pseudomonadati</taxon>
        <taxon>Pseudomonadota</taxon>
        <taxon>Alphaproteobacteria</taxon>
        <taxon>Rhodospirillales</taxon>
        <taxon>Azospirillaceae</taxon>
        <taxon>Skermanella</taxon>
    </lineage>
</organism>
<dbReference type="PIRSF" id="PIRSF004925">
    <property type="entry name" value="HcaT"/>
    <property type="match status" value="1"/>
</dbReference>
<keyword evidence="2" id="KW-0813">Transport</keyword>
<feature type="domain" description="Major facilitator superfamily associated" evidence="9">
    <location>
        <begin position="8"/>
        <end position="364"/>
    </location>
</feature>
<feature type="transmembrane region" description="Helical" evidence="8">
    <location>
        <begin position="297"/>
        <end position="320"/>
    </location>
</feature>
<name>A0A512DUT4_9PROT</name>
<feature type="transmembrane region" description="Helical" evidence="8">
    <location>
        <begin position="273"/>
        <end position="291"/>
    </location>
</feature>
<feature type="transmembrane region" description="Helical" evidence="8">
    <location>
        <begin position="199"/>
        <end position="225"/>
    </location>
</feature>
<evidence type="ECO:0000256" key="1">
    <source>
        <dbReference type="ARBA" id="ARBA00004429"/>
    </source>
</evidence>
<keyword evidence="6 8" id="KW-1133">Transmembrane helix</keyword>
<dbReference type="InterPro" id="IPR024989">
    <property type="entry name" value="MFS_assoc_dom"/>
</dbReference>
<dbReference type="OrthoDB" id="9150135at2"/>
<keyword evidence="11" id="KW-1185">Reference proteome</keyword>
<evidence type="ECO:0000313" key="10">
    <source>
        <dbReference type="EMBL" id="GEO40224.1"/>
    </source>
</evidence>
<feature type="transmembrane region" description="Helical" evidence="8">
    <location>
        <begin position="361"/>
        <end position="381"/>
    </location>
</feature>
<dbReference type="GO" id="GO:0015528">
    <property type="term" value="F:lactose:proton symporter activity"/>
    <property type="evidence" value="ECO:0007669"/>
    <property type="project" value="TreeGrafter"/>
</dbReference>
<gene>
    <name evidence="10" type="ORF">SAE02_43720</name>
</gene>